<evidence type="ECO:0000313" key="4">
    <source>
        <dbReference type="Proteomes" id="UP001151760"/>
    </source>
</evidence>
<dbReference type="Proteomes" id="UP001151760">
    <property type="component" value="Unassembled WGS sequence"/>
</dbReference>
<feature type="coiled-coil region" evidence="1">
    <location>
        <begin position="1042"/>
        <end position="1111"/>
    </location>
</feature>
<proteinExistence type="predicted"/>
<dbReference type="EMBL" id="BQNB010009499">
    <property type="protein sequence ID" value="GJS64380.1"/>
    <property type="molecule type" value="Genomic_DNA"/>
</dbReference>
<feature type="region of interest" description="Disordered" evidence="2">
    <location>
        <begin position="1294"/>
        <end position="1314"/>
    </location>
</feature>
<evidence type="ECO:0000313" key="3">
    <source>
        <dbReference type="EMBL" id="GJS64380.1"/>
    </source>
</evidence>
<evidence type="ECO:0000256" key="2">
    <source>
        <dbReference type="SAM" id="MobiDB-lite"/>
    </source>
</evidence>
<organism evidence="3 4">
    <name type="scientific">Tanacetum coccineum</name>
    <dbReference type="NCBI Taxonomy" id="301880"/>
    <lineage>
        <taxon>Eukaryota</taxon>
        <taxon>Viridiplantae</taxon>
        <taxon>Streptophyta</taxon>
        <taxon>Embryophyta</taxon>
        <taxon>Tracheophyta</taxon>
        <taxon>Spermatophyta</taxon>
        <taxon>Magnoliopsida</taxon>
        <taxon>eudicotyledons</taxon>
        <taxon>Gunneridae</taxon>
        <taxon>Pentapetalae</taxon>
        <taxon>asterids</taxon>
        <taxon>campanulids</taxon>
        <taxon>Asterales</taxon>
        <taxon>Asteraceae</taxon>
        <taxon>Asteroideae</taxon>
        <taxon>Anthemideae</taxon>
        <taxon>Anthemidinae</taxon>
        <taxon>Tanacetum</taxon>
    </lineage>
</organism>
<evidence type="ECO:0000256" key="1">
    <source>
        <dbReference type="SAM" id="Coils"/>
    </source>
</evidence>
<reference evidence="3" key="2">
    <citation type="submission" date="2022-01" db="EMBL/GenBank/DDBJ databases">
        <authorList>
            <person name="Yamashiro T."/>
            <person name="Shiraishi A."/>
            <person name="Satake H."/>
            <person name="Nakayama K."/>
        </authorList>
    </citation>
    <scope>NUCLEOTIDE SEQUENCE</scope>
</reference>
<feature type="region of interest" description="Disordered" evidence="2">
    <location>
        <begin position="895"/>
        <end position="918"/>
    </location>
</feature>
<comment type="caution">
    <text evidence="3">The sequence shown here is derived from an EMBL/GenBank/DDBJ whole genome shotgun (WGS) entry which is preliminary data.</text>
</comment>
<name>A0ABQ4XGH1_9ASTR</name>
<feature type="region of interest" description="Disordered" evidence="2">
    <location>
        <begin position="924"/>
        <end position="943"/>
    </location>
</feature>
<protein>
    <submittedName>
        <fullName evidence="3">Uncharacterized protein</fullName>
    </submittedName>
</protein>
<feature type="region of interest" description="Disordered" evidence="2">
    <location>
        <begin position="1181"/>
        <end position="1206"/>
    </location>
</feature>
<keyword evidence="1" id="KW-0175">Coiled coil</keyword>
<reference evidence="3" key="1">
    <citation type="journal article" date="2022" name="Int. J. Mol. Sci.">
        <title>Draft Genome of Tanacetum Coccineum: Genomic Comparison of Closely Related Tanacetum-Family Plants.</title>
        <authorList>
            <person name="Yamashiro T."/>
            <person name="Shiraishi A."/>
            <person name="Nakayama K."/>
            <person name="Satake H."/>
        </authorList>
    </citation>
    <scope>NUCLEOTIDE SEQUENCE</scope>
</reference>
<sequence>MMCQLKQGLSLLQKKQLQMNLENLSVLKNRALNDVEGVNLQLTAKLTKMLQIRMLSGDRNQRSHREGSSAAHTKYYANLEIDSDAILHSLCSDTSKESANETDDVDESYMDLTTDNPVGDDDAAGYGTLLDETPVNKLTNLMSHPVYTDTHTTSVLHNPEGNPKVRSFQSSASEVPFGTPIDVQATNLVLEEMFLGEADHHISSPPANTTYLPIKTPQPISLQAKAKKLMQKAKKNMRKINFKKAIAHNFTDYDHKIEALTNFNASKAFKKVVQARVLTEIKKLLPTHIPKAVANYVRPRWFTKKSGSANAIRRTTWFDLLLKSNIDQNEDHILGPSTVVITKKLKEIIQKDKLTIADLQGAGLEKLKRHYKNNVELEYHVDQLKAAVVSEAQWNNDEEDVSKPRSFERHMSKSSKPLPSFYNNDFYYLVDLSTKENKDVHHYLTKALNGIHHWEDTRQDFFKAEINNQTSRNVYSDKKIISVVRVVVKRKWGYRFLSSILVRRSDKQEYTFSYADLPRLSLNDIEDMYLLKFQDKMHHLPSEDKRDFNNALLLFIRRTNDKDIKKSKEMVNKIDQVMKRREQLCRLEEYVGGRPKTINPCVFMQTVEVNLCGLLGLGKSDLSGDEYRVQLGLYLCRVVFRYRCIRTELITPDLTCPSTHQLRQNSGGDSEHDLSFDKSASPEHFFGLARVSLAEASKLDLSFGWSEGDSTSSCPPNLVSAKLAYSMVWRHPDAAIDDPRPATGYFSVADVRRLSAHVIKLRDMPEAVLVLSGLIMGIHDFLCLPEWTGAEVQEEPHLDVRSTLQRLPFYCAPPTTANAVISDPTLEDLAVGLPSSKILAKAEASSALAQLFGSTTRPSLFVGDSDDESDGDDDACVKILLVTPLHFAYVIPSSGNQGRSSTAPAAEGFNTRDSRGKGIMADDAAAPSVGASRSRPSSGPVPSFRDVSGDAIHADFFPFSAGLYYATYPQDGLAGNCEFTREEWDAPYQPTFRVLTKEVFKDLAACKTVADQFPTPGEMSHHEYVQSADSRLKGYEERVAGVARLELQVSTLKKQVSGLNDKLVSSDASFAKSKAKGNERKKKIKSLTKSLDNLHAEVARLSAALNQATVLEAEKDEEILRLKATPPDRVQGELLSLAASAGFERGLSMHQTKDEFAVVLKKMANFMPVILQLEPEKLARPANVPTSRDARVSPPITKESTMTPASKSLELSTNADLTPSVVASKYNEEMVNAEVDRSGPKMTDDIAAAKSGHAFVQGISIALQDVMELVVVGSGCASSDPNDVVVALSAGEKGDGLVPSSAAGEDAAANPSGV</sequence>
<gene>
    <name evidence="3" type="ORF">Tco_0678944</name>
</gene>
<keyword evidence="4" id="KW-1185">Reference proteome</keyword>
<accession>A0ABQ4XGH1</accession>